<accession>A0A2K3M612</accession>
<reference evidence="1 2" key="2">
    <citation type="journal article" date="2017" name="Front. Plant Sci.">
        <title>Gene Classification and Mining of Molecular Markers Useful in Red Clover (Trifolium pratense) Breeding.</title>
        <authorList>
            <person name="Istvanek J."/>
            <person name="Dluhosova J."/>
            <person name="Dluhos P."/>
            <person name="Patkova L."/>
            <person name="Nedelnik J."/>
            <person name="Repkova J."/>
        </authorList>
    </citation>
    <scope>NUCLEOTIDE SEQUENCE [LARGE SCALE GENOMIC DNA]</scope>
    <source>
        <strain evidence="2">cv. Tatra</strain>
        <tissue evidence="1">Young leaves</tissue>
    </source>
</reference>
<gene>
    <name evidence="1" type="ORF">L195_g042291</name>
</gene>
<dbReference type="Proteomes" id="UP000236291">
    <property type="component" value="Unassembled WGS sequence"/>
</dbReference>
<evidence type="ECO:0000313" key="2">
    <source>
        <dbReference type="Proteomes" id="UP000236291"/>
    </source>
</evidence>
<comment type="caution">
    <text evidence="1">The sequence shown here is derived from an EMBL/GenBank/DDBJ whole genome shotgun (WGS) entry which is preliminary data.</text>
</comment>
<dbReference type="AlphaFoldDB" id="A0A2K3M612"/>
<sequence>MKSHDIVWSKLVVSSAEITSSGYMIGSGDAVAVTIVANTVIAVAACTRNAVVAA</sequence>
<dbReference type="EMBL" id="ASHM01050624">
    <property type="protein sequence ID" value="PNX86214.1"/>
    <property type="molecule type" value="Genomic_DNA"/>
</dbReference>
<evidence type="ECO:0000313" key="1">
    <source>
        <dbReference type="EMBL" id="PNX86214.1"/>
    </source>
</evidence>
<reference evidence="1 2" key="1">
    <citation type="journal article" date="2014" name="Am. J. Bot.">
        <title>Genome assembly and annotation for red clover (Trifolium pratense; Fabaceae).</title>
        <authorList>
            <person name="Istvanek J."/>
            <person name="Jaros M."/>
            <person name="Krenek A."/>
            <person name="Repkova J."/>
        </authorList>
    </citation>
    <scope>NUCLEOTIDE SEQUENCE [LARGE SCALE GENOMIC DNA]</scope>
    <source>
        <strain evidence="2">cv. Tatra</strain>
        <tissue evidence="1">Young leaves</tissue>
    </source>
</reference>
<name>A0A2K3M612_TRIPR</name>
<organism evidence="1 2">
    <name type="scientific">Trifolium pratense</name>
    <name type="common">Red clover</name>
    <dbReference type="NCBI Taxonomy" id="57577"/>
    <lineage>
        <taxon>Eukaryota</taxon>
        <taxon>Viridiplantae</taxon>
        <taxon>Streptophyta</taxon>
        <taxon>Embryophyta</taxon>
        <taxon>Tracheophyta</taxon>
        <taxon>Spermatophyta</taxon>
        <taxon>Magnoliopsida</taxon>
        <taxon>eudicotyledons</taxon>
        <taxon>Gunneridae</taxon>
        <taxon>Pentapetalae</taxon>
        <taxon>rosids</taxon>
        <taxon>fabids</taxon>
        <taxon>Fabales</taxon>
        <taxon>Fabaceae</taxon>
        <taxon>Papilionoideae</taxon>
        <taxon>50 kb inversion clade</taxon>
        <taxon>NPAAA clade</taxon>
        <taxon>Hologalegina</taxon>
        <taxon>IRL clade</taxon>
        <taxon>Trifolieae</taxon>
        <taxon>Trifolium</taxon>
    </lineage>
</organism>
<protein>
    <submittedName>
        <fullName evidence="1">Uncharacterized protein</fullName>
    </submittedName>
</protein>
<proteinExistence type="predicted"/>